<dbReference type="InterPro" id="IPR010497">
    <property type="entry name" value="Epoxide_hydro_N"/>
</dbReference>
<sequence length="392" mass="43034">MEPFRIDIPQAELDDLQRRLAGTRWPDDLPDAGWDRGVPMHYLKELADHWQNDYDWRAAEAAINKFPQFVTEIDGARVHFLHVRSPEPDATPVLLTHGWPGSIAEFLKVIEPLTDPAAHGGDAADAVHLVIPSVPGYGFSSPLREPGWDLVRIASAWAELMRRLGYERYVAQGGDFGSVVSLVLSQVAPEAVLGVHVNLLLTPPPPDDPAALAGLDQGDLDRLGLLAGFAAGDLSGYMKLQATRPQTLAYALTDSPVGQLAWIVEKFRDWTGGNGLPEDAVDRDQMLTDVTIYWLTRTAGTSAQLYYETSAVLPIAPPPAEAPPPMTVPLAVSVFPHEMFLPVRRLAEAMYPGIVQWTEHDRGGHFAAMEQPALLIDDLRRFVAALRTSPTR</sequence>
<dbReference type="EMBL" id="JBHSBL010000019">
    <property type="protein sequence ID" value="MFC4069002.1"/>
    <property type="molecule type" value="Genomic_DNA"/>
</dbReference>
<dbReference type="InterPro" id="IPR016292">
    <property type="entry name" value="Epoxide_hydrolase"/>
</dbReference>
<protein>
    <submittedName>
        <fullName evidence="5">Epoxide hydrolase family protein</fullName>
        <ecNumber evidence="5">3.-.-.-</ecNumber>
    </submittedName>
</protein>
<organism evidence="5 6">
    <name type="scientific">Actinoplanes subglobosus</name>
    <dbReference type="NCBI Taxonomy" id="1547892"/>
    <lineage>
        <taxon>Bacteria</taxon>
        <taxon>Bacillati</taxon>
        <taxon>Actinomycetota</taxon>
        <taxon>Actinomycetes</taxon>
        <taxon>Micromonosporales</taxon>
        <taxon>Micromonosporaceae</taxon>
        <taxon>Actinoplanes</taxon>
    </lineage>
</organism>
<keyword evidence="2" id="KW-0058">Aromatic hydrocarbons catabolism</keyword>
<keyword evidence="3 5" id="KW-0378">Hydrolase</keyword>
<feature type="domain" description="Epoxide hydrolase N-terminal" evidence="4">
    <location>
        <begin position="1"/>
        <end position="106"/>
    </location>
</feature>
<dbReference type="PANTHER" id="PTHR21661:SF35">
    <property type="entry name" value="EPOXIDE HYDROLASE"/>
    <property type="match status" value="1"/>
</dbReference>
<evidence type="ECO:0000256" key="2">
    <source>
        <dbReference type="ARBA" id="ARBA00022797"/>
    </source>
</evidence>
<dbReference type="PRINTS" id="PR00412">
    <property type="entry name" value="EPOXHYDRLASE"/>
</dbReference>
<dbReference type="EC" id="3.-.-.-" evidence="5"/>
<comment type="similarity">
    <text evidence="1">Belongs to the peptidase S33 family.</text>
</comment>
<evidence type="ECO:0000256" key="3">
    <source>
        <dbReference type="ARBA" id="ARBA00022801"/>
    </source>
</evidence>
<evidence type="ECO:0000313" key="6">
    <source>
        <dbReference type="Proteomes" id="UP001595867"/>
    </source>
</evidence>
<proteinExistence type="inferred from homology"/>
<dbReference type="InterPro" id="IPR029058">
    <property type="entry name" value="AB_hydrolase_fold"/>
</dbReference>
<gene>
    <name evidence="5" type="ORF">ACFO0C_29065</name>
</gene>
<dbReference type="Gene3D" id="3.40.50.1820">
    <property type="entry name" value="alpha/beta hydrolase"/>
    <property type="match status" value="1"/>
</dbReference>
<evidence type="ECO:0000313" key="5">
    <source>
        <dbReference type="EMBL" id="MFC4069002.1"/>
    </source>
</evidence>
<accession>A0ABV8IXH3</accession>
<comment type="caution">
    <text evidence="5">The sequence shown here is derived from an EMBL/GenBank/DDBJ whole genome shotgun (WGS) entry which is preliminary data.</text>
</comment>
<dbReference type="Pfam" id="PF06441">
    <property type="entry name" value="EHN"/>
    <property type="match status" value="1"/>
</dbReference>
<dbReference type="PANTHER" id="PTHR21661">
    <property type="entry name" value="EPOXIDE HYDROLASE 1-RELATED"/>
    <property type="match status" value="1"/>
</dbReference>
<reference evidence="6" key="1">
    <citation type="journal article" date="2019" name="Int. J. Syst. Evol. Microbiol.">
        <title>The Global Catalogue of Microorganisms (GCM) 10K type strain sequencing project: providing services to taxonomists for standard genome sequencing and annotation.</title>
        <authorList>
            <consortium name="The Broad Institute Genomics Platform"/>
            <consortium name="The Broad Institute Genome Sequencing Center for Infectious Disease"/>
            <person name="Wu L."/>
            <person name="Ma J."/>
        </authorList>
    </citation>
    <scope>NUCLEOTIDE SEQUENCE [LARGE SCALE GENOMIC DNA]</scope>
    <source>
        <strain evidence="6">TBRC 5832</strain>
    </source>
</reference>
<name>A0ABV8IXH3_9ACTN</name>
<dbReference type="InterPro" id="IPR000639">
    <property type="entry name" value="Epox_hydrolase-like"/>
</dbReference>
<keyword evidence="6" id="KW-1185">Reference proteome</keyword>
<dbReference type="Proteomes" id="UP001595867">
    <property type="component" value="Unassembled WGS sequence"/>
</dbReference>
<dbReference type="PIRSF" id="PIRSF001112">
    <property type="entry name" value="Epoxide_hydrolase"/>
    <property type="match status" value="1"/>
</dbReference>
<evidence type="ECO:0000259" key="4">
    <source>
        <dbReference type="Pfam" id="PF06441"/>
    </source>
</evidence>
<evidence type="ECO:0000256" key="1">
    <source>
        <dbReference type="ARBA" id="ARBA00010088"/>
    </source>
</evidence>
<dbReference type="SUPFAM" id="SSF53474">
    <property type="entry name" value="alpha/beta-Hydrolases"/>
    <property type="match status" value="1"/>
</dbReference>
<dbReference type="RefSeq" id="WP_378069880.1">
    <property type="nucleotide sequence ID" value="NZ_JBHSBL010000019.1"/>
</dbReference>
<dbReference type="GO" id="GO:0016787">
    <property type="term" value="F:hydrolase activity"/>
    <property type="evidence" value="ECO:0007669"/>
    <property type="project" value="UniProtKB-KW"/>
</dbReference>